<dbReference type="PROSITE" id="PS51257">
    <property type="entry name" value="PROKAR_LIPOPROTEIN"/>
    <property type="match status" value="1"/>
</dbReference>
<dbReference type="Proteomes" id="UP000238823">
    <property type="component" value="Unassembled WGS sequence"/>
</dbReference>
<name>A0A2S9YAJ7_9BACT</name>
<sequence>MRSRTRRGLSLGLLGLVLSCQQAPDLTDELNEYERVVNEANSEACRCPMELGYDSMVECGDALGTVTNEDVQCLAGVLDGNEEIGRDYLDCASSAYRFHVQCLGLNPSCEEGENTDCTADLAAALAACPQLPADIRPSFFACIE</sequence>
<protein>
    <recommendedName>
        <fullName evidence="3">Lipoprotein</fullName>
    </recommendedName>
</protein>
<comment type="caution">
    <text evidence="1">The sequence shown here is derived from an EMBL/GenBank/DDBJ whole genome shotgun (WGS) entry which is preliminary data.</text>
</comment>
<evidence type="ECO:0000313" key="1">
    <source>
        <dbReference type="EMBL" id="PRQ02041.1"/>
    </source>
</evidence>
<dbReference type="OrthoDB" id="5532136at2"/>
<proteinExistence type="predicted"/>
<dbReference type="EMBL" id="PVNL01000114">
    <property type="protein sequence ID" value="PRQ02041.1"/>
    <property type="molecule type" value="Genomic_DNA"/>
</dbReference>
<accession>A0A2S9YAJ7</accession>
<dbReference type="RefSeq" id="WP_146158230.1">
    <property type="nucleotide sequence ID" value="NZ_PVNL01000114.1"/>
</dbReference>
<evidence type="ECO:0000313" key="2">
    <source>
        <dbReference type="Proteomes" id="UP000238823"/>
    </source>
</evidence>
<evidence type="ECO:0008006" key="3">
    <source>
        <dbReference type="Google" id="ProtNLM"/>
    </source>
</evidence>
<dbReference type="AlphaFoldDB" id="A0A2S9YAJ7"/>
<reference evidence="1 2" key="1">
    <citation type="submission" date="2018-03" db="EMBL/GenBank/DDBJ databases">
        <title>Draft Genome Sequences of the Obligatory Marine Myxobacteria Enhygromyxa salina SWB007.</title>
        <authorList>
            <person name="Poehlein A."/>
            <person name="Moghaddam J.A."/>
            <person name="Harms H."/>
            <person name="Alanjari M."/>
            <person name="Koenig G.M."/>
            <person name="Daniel R."/>
            <person name="Schaeberle T.F."/>
        </authorList>
    </citation>
    <scope>NUCLEOTIDE SEQUENCE [LARGE SCALE GENOMIC DNA]</scope>
    <source>
        <strain evidence="1 2">SWB007</strain>
    </source>
</reference>
<organism evidence="1 2">
    <name type="scientific">Enhygromyxa salina</name>
    <dbReference type="NCBI Taxonomy" id="215803"/>
    <lineage>
        <taxon>Bacteria</taxon>
        <taxon>Pseudomonadati</taxon>
        <taxon>Myxococcota</taxon>
        <taxon>Polyangia</taxon>
        <taxon>Nannocystales</taxon>
        <taxon>Nannocystaceae</taxon>
        <taxon>Enhygromyxa</taxon>
    </lineage>
</organism>
<gene>
    <name evidence="1" type="ORF">ENSA7_56140</name>
</gene>